<protein>
    <submittedName>
        <fullName evidence="2">Uncharacterized protein</fullName>
    </submittedName>
</protein>
<evidence type="ECO:0000313" key="2">
    <source>
        <dbReference type="EMBL" id="PZO15658.1"/>
    </source>
</evidence>
<dbReference type="Proteomes" id="UP000249354">
    <property type="component" value="Unassembled WGS sequence"/>
</dbReference>
<dbReference type="EMBL" id="QBMC01000090">
    <property type="protein sequence ID" value="PZO15658.1"/>
    <property type="molecule type" value="Genomic_DNA"/>
</dbReference>
<feature type="region of interest" description="Disordered" evidence="1">
    <location>
        <begin position="38"/>
        <end position="70"/>
    </location>
</feature>
<proteinExistence type="predicted"/>
<comment type="caution">
    <text evidence="2">The sequence shown here is derived from an EMBL/GenBank/DDBJ whole genome shotgun (WGS) entry which is preliminary data.</text>
</comment>
<gene>
    <name evidence="2" type="ORF">DCF25_13420</name>
</gene>
<evidence type="ECO:0000256" key="1">
    <source>
        <dbReference type="SAM" id="MobiDB-lite"/>
    </source>
</evidence>
<accession>A0A2W4W941</accession>
<reference evidence="3" key="1">
    <citation type="submission" date="2018-04" db="EMBL/GenBank/DDBJ databases">
        <authorList>
            <person name="Cornet L."/>
        </authorList>
    </citation>
    <scope>NUCLEOTIDE SEQUENCE [LARGE SCALE GENOMIC DNA]</scope>
</reference>
<organism evidence="2 3">
    <name type="scientific">Leptolyngbya foveolarum</name>
    <dbReference type="NCBI Taxonomy" id="47253"/>
    <lineage>
        <taxon>Bacteria</taxon>
        <taxon>Bacillati</taxon>
        <taxon>Cyanobacteriota</taxon>
        <taxon>Cyanophyceae</taxon>
        <taxon>Leptolyngbyales</taxon>
        <taxon>Leptolyngbyaceae</taxon>
        <taxon>Leptolyngbya group</taxon>
        <taxon>Leptolyngbya</taxon>
    </lineage>
</organism>
<name>A0A2W4W941_9CYAN</name>
<reference evidence="2 3" key="2">
    <citation type="submission" date="2018-06" db="EMBL/GenBank/DDBJ databases">
        <title>Metagenomic assembly of (sub)arctic Cyanobacteria and their associated microbiome from non-axenic cultures.</title>
        <authorList>
            <person name="Baurain D."/>
        </authorList>
    </citation>
    <scope>NUCLEOTIDE SEQUENCE [LARGE SCALE GENOMIC DNA]</scope>
    <source>
        <strain evidence="2">ULC129bin1</strain>
    </source>
</reference>
<dbReference type="AlphaFoldDB" id="A0A2W4W941"/>
<sequence>MRIKQAYQVGAQLTIGQHQEQLERLELDRSGIHVAESFTVLPSKEDQNDKRRSPRRGIGFPGHHTAQQKS</sequence>
<evidence type="ECO:0000313" key="3">
    <source>
        <dbReference type="Proteomes" id="UP000249354"/>
    </source>
</evidence>